<keyword evidence="3" id="KW-0678">Repressor</keyword>
<comment type="similarity">
    <text evidence="2">Belongs to the NELF-D family.</text>
</comment>
<feature type="compositionally biased region" description="Basic and acidic residues" evidence="7">
    <location>
        <begin position="769"/>
        <end position="783"/>
    </location>
</feature>
<evidence type="ECO:0000313" key="10">
    <source>
        <dbReference type="Proteomes" id="UP000215335"/>
    </source>
</evidence>
<dbReference type="OrthoDB" id="511287at2759"/>
<dbReference type="Pfam" id="PF04858">
    <property type="entry name" value="TH1"/>
    <property type="match status" value="1"/>
</dbReference>
<feature type="compositionally biased region" description="Basic and acidic residues" evidence="7">
    <location>
        <begin position="704"/>
        <end position="725"/>
    </location>
</feature>
<dbReference type="InterPro" id="IPR011989">
    <property type="entry name" value="ARM-like"/>
</dbReference>
<dbReference type="STRING" id="543379.A0A232FMB7"/>
<organism evidence="9 10">
    <name type="scientific">Trichomalopsis sarcophagae</name>
    <dbReference type="NCBI Taxonomy" id="543379"/>
    <lineage>
        <taxon>Eukaryota</taxon>
        <taxon>Metazoa</taxon>
        <taxon>Ecdysozoa</taxon>
        <taxon>Arthropoda</taxon>
        <taxon>Hexapoda</taxon>
        <taxon>Insecta</taxon>
        <taxon>Pterygota</taxon>
        <taxon>Neoptera</taxon>
        <taxon>Endopterygota</taxon>
        <taxon>Hymenoptera</taxon>
        <taxon>Apocrita</taxon>
        <taxon>Proctotrupomorpha</taxon>
        <taxon>Chalcidoidea</taxon>
        <taxon>Pteromalidae</taxon>
        <taxon>Pteromalinae</taxon>
        <taxon>Trichomalopsis</taxon>
    </lineage>
</organism>
<dbReference type="GO" id="GO:0003723">
    <property type="term" value="F:RNA binding"/>
    <property type="evidence" value="ECO:0007669"/>
    <property type="project" value="TreeGrafter"/>
</dbReference>
<dbReference type="PANTHER" id="PTHR12144">
    <property type="entry name" value="NEGATIVE ELONGATION FACTOR D"/>
    <property type="match status" value="1"/>
</dbReference>
<evidence type="ECO:0000259" key="8">
    <source>
        <dbReference type="Pfam" id="PF08167"/>
    </source>
</evidence>
<evidence type="ECO:0000313" key="9">
    <source>
        <dbReference type="EMBL" id="OXU31649.1"/>
    </source>
</evidence>
<comment type="caution">
    <text evidence="9">The sequence shown here is derived from an EMBL/GenBank/DDBJ whole genome shotgun (WGS) entry which is preliminary data.</text>
</comment>
<dbReference type="PANTHER" id="PTHR12144:SF0">
    <property type="entry name" value="NEGATIVE ELONGATION FACTOR C_D"/>
    <property type="match status" value="1"/>
</dbReference>
<reference evidence="9 10" key="1">
    <citation type="journal article" date="2017" name="Curr. Biol.">
        <title>The Evolution of Venom by Co-option of Single-Copy Genes.</title>
        <authorList>
            <person name="Martinson E.O."/>
            <person name="Mrinalini"/>
            <person name="Kelkar Y.D."/>
            <person name="Chang C.H."/>
            <person name="Werren J.H."/>
        </authorList>
    </citation>
    <scope>NUCLEOTIDE SEQUENCE [LARGE SCALE GENOMIC DNA]</scope>
    <source>
        <strain evidence="9 10">Alberta</strain>
        <tissue evidence="9">Whole body</tissue>
    </source>
</reference>
<dbReference type="GO" id="GO:0034244">
    <property type="term" value="P:negative regulation of transcription elongation by RNA polymerase II"/>
    <property type="evidence" value="ECO:0007669"/>
    <property type="project" value="TreeGrafter"/>
</dbReference>
<dbReference type="EMBL" id="NNAY01000040">
    <property type="protein sequence ID" value="OXU31649.1"/>
    <property type="molecule type" value="Genomic_DNA"/>
</dbReference>
<evidence type="ECO:0000256" key="7">
    <source>
        <dbReference type="SAM" id="MobiDB-lite"/>
    </source>
</evidence>
<dbReference type="InterPro" id="IPR006942">
    <property type="entry name" value="TH1"/>
</dbReference>
<feature type="region of interest" description="Disordered" evidence="7">
    <location>
        <begin position="769"/>
        <end position="793"/>
    </location>
</feature>
<dbReference type="Proteomes" id="UP000215335">
    <property type="component" value="Unassembled WGS sequence"/>
</dbReference>
<evidence type="ECO:0000256" key="4">
    <source>
        <dbReference type="ARBA" id="ARBA00023015"/>
    </source>
</evidence>
<name>A0A232FMB7_9HYME</name>
<evidence type="ECO:0000256" key="6">
    <source>
        <dbReference type="ARBA" id="ARBA00023242"/>
    </source>
</evidence>
<protein>
    <recommendedName>
        <fullName evidence="8">Pre-rRNA-processing protein RIX1 N-terminal domain-containing protein</fullName>
    </recommendedName>
</protein>
<dbReference type="Gene3D" id="1.25.10.10">
    <property type="entry name" value="Leucine-rich Repeat Variant"/>
    <property type="match status" value="1"/>
</dbReference>
<feature type="compositionally biased region" description="Basic and acidic residues" evidence="7">
    <location>
        <begin position="651"/>
        <end position="660"/>
    </location>
</feature>
<feature type="region of interest" description="Disordered" evidence="7">
    <location>
        <begin position="634"/>
        <end position="740"/>
    </location>
</feature>
<accession>A0A232FMB7</accession>
<comment type="subcellular location">
    <subcellularLocation>
        <location evidence="1">Nucleus</location>
    </subcellularLocation>
</comment>
<proteinExistence type="inferred from homology"/>
<dbReference type="GO" id="GO:0032021">
    <property type="term" value="C:NELF complex"/>
    <property type="evidence" value="ECO:0007669"/>
    <property type="project" value="TreeGrafter"/>
</dbReference>
<feature type="compositionally biased region" description="Polar residues" evidence="7">
    <location>
        <begin position="661"/>
        <end position="676"/>
    </location>
</feature>
<feature type="compositionally biased region" description="Polar residues" evidence="7">
    <location>
        <begin position="693"/>
        <end position="703"/>
    </location>
</feature>
<evidence type="ECO:0000256" key="3">
    <source>
        <dbReference type="ARBA" id="ARBA00022491"/>
    </source>
</evidence>
<evidence type="ECO:0000256" key="5">
    <source>
        <dbReference type="ARBA" id="ARBA00023163"/>
    </source>
</evidence>
<evidence type="ECO:0000256" key="2">
    <source>
        <dbReference type="ARBA" id="ARBA00005726"/>
    </source>
</evidence>
<keyword evidence="4" id="KW-0805">Transcription regulation</keyword>
<dbReference type="Pfam" id="PF08167">
    <property type="entry name" value="RIX1"/>
    <property type="match status" value="1"/>
</dbReference>
<sequence length="1307" mass="147492">MELLEFFNREESKYADLYSELLSDSSIFNDNAENVDQVEKSIITAINNRLERAATHCQGLNLLANFSSKISKESLTKYFPHWSTKITQILTNAQSGSQEFTAVCRAIGAVFVSCKQVPELDKRVSIYSIKQIIGIINTRYSKEKNVALINLLVVLLYHYPESCARFQASFSQIISSCIDESKTHLISSGAKCYSLLVRAVERLFVHSSKDTVVILPDNSTASCHVYHQINLCNNLYGIIDDLFQDLVTTSAELPYELEHSHNINILQLSKLLCHDILDYYTALENRFANICTFLSTLLRVGGSKGKKFVLPNVVLQVICRGLAITPANLQKGSEDNKDILLWILPKLHCSLLNVLEALINSFQQELLPYAHTILQLILQTLEWTHQSSYKSAKNIRLQSYRVLTVWLQQTRSLSGFQLVADDFLIHIQKDLLPPNKNVLLLSTKKSENSSKTKTRKEQFKESKGVKDYSHNADSSICSSVDLSLCSQVLSTIQSIFSHVNCYLKQSFYDSLRNTVVLLLYEQYVQKISISVSKANIEYRLQLLKTLRILQTYGHVSTPSPTSHAIKLFGIAISQETNPAIVEEASLGLAETRHIVHPSAPTLVLLREVQEPESQQETQTSEIFEFVRSEAAQEVVNNKSDDNHPTHQFKRPRIEENKKENSPVQSWNATNSITSADSKNDENRPSLEKKAEENSQYEASLLTTKSKEKESNENGLNEKEEKDAEPKTPITAENSIGEDKIKETPVVNIELDTEDHEMMTAFCDMEPSFGEDHSNWEDMNRGDDISGEDPSENPQQVLKECLDKFNTPDYIMEPGIFTQLKRYFQAGGNPETVIELLSKNYTACAQMANLLAEWLILAGVKVTDVQAMVENNLKDMILKTFDPKKADKIFTEEGETPAWLTEMIQHPTWRSLIYRLAEEYPDCLMLNFTIKLISDAGFQGEITSISTAAQQIEVFSRVLKTAIAGFLRNTENWQSSIQECAKMVCHGQHTYVYSQVLLHILAQEPKGGFMMKRLSQEITKCAQQSRHDVTPITMALNGAAGSPAACQALASMLSRNNLNPADITVLFRNYSLPEPPPTELIRNPQFLELLVDALFKPGVKINPEHKSKYIYLLAYAASVYETAAKKGVQRKVNKDDLKTTIQAIEKVHNTCNTNKGSTELIAEINTLYQCIRFPVVSVGVIRWVECTVTEPSYFKLCTEHCPIHLALLDEVVACHNLLHPKVLRLLIQLFESKQDELEILVQLEMKKMLIDRMVLEAIAPPYSGEFIQLFLPMVENEEITGSMRGDGDNDLVSEFIIYCKAQSPIAGR</sequence>
<feature type="compositionally biased region" description="Basic and acidic residues" evidence="7">
    <location>
        <begin position="677"/>
        <end position="692"/>
    </location>
</feature>
<keyword evidence="5" id="KW-0804">Transcription</keyword>
<evidence type="ECO:0000256" key="1">
    <source>
        <dbReference type="ARBA" id="ARBA00004123"/>
    </source>
</evidence>
<keyword evidence="6" id="KW-0539">Nucleus</keyword>
<gene>
    <name evidence="9" type="ORF">TSAR_014843</name>
</gene>
<dbReference type="InterPro" id="IPR012583">
    <property type="entry name" value="RIX1_N"/>
</dbReference>
<keyword evidence="10" id="KW-1185">Reference proteome</keyword>
<feature type="domain" description="Pre-rRNA-processing protein RIX1 N-terminal" evidence="8">
    <location>
        <begin position="21"/>
        <end position="183"/>
    </location>
</feature>